<keyword evidence="2" id="KW-0808">Transferase</keyword>
<sequence length="281" mass="30389">MKPREWRLLETYDVSPALAMGLDEALLLGSDTSVGPGSAQEAGPEPTLRLYTWQPDAISLGYFQAFDDVPAAHDHAAVVRRLTGGGAIHHHAGELTFSITLDAGDPAYVGSVPDSYERTHEAVMAALRSLGVPGVVMRRDAPCLSDRDGTGMCFHESTPQDICWPMDREPGLRKGVGTAQRRIRERGRGRILHHGSVKLGGSPLEPGVATAAEAIRSAVDIEAAAAALKDAVCAEFGVRLRPDSPTEVECRRAADLGQRYGSPEFLHRSVRRHWTPSKRSK</sequence>
<feature type="domain" description="BPL/LPL catalytic" evidence="1">
    <location>
        <begin position="42"/>
        <end position="240"/>
    </location>
</feature>
<protein>
    <submittedName>
        <fullName evidence="2">Octanoyltransferase LipM</fullName>
        <ecNumber evidence="2">2.3.1.181</ecNumber>
    </submittedName>
</protein>
<dbReference type="GO" id="GO:0033819">
    <property type="term" value="F:lipoyl(octanoyl) transferase activity"/>
    <property type="evidence" value="ECO:0007669"/>
    <property type="project" value="UniProtKB-EC"/>
</dbReference>
<dbReference type="PROSITE" id="PS51733">
    <property type="entry name" value="BPL_LPL_CATALYTIC"/>
    <property type="match status" value="1"/>
</dbReference>
<dbReference type="Gene3D" id="3.30.930.10">
    <property type="entry name" value="Bira Bifunctional Protein, Domain 2"/>
    <property type="match status" value="1"/>
</dbReference>
<dbReference type="InterPro" id="IPR004143">
    <property type="entry name" value="BPL_LPL_catalytic"/>
</dbReference>
<dbReference type="EMBL" id="CP036434">
    <property type="protein sequence ID" value="QDV08488.1"/>
    <property type="molecule type" value="Genomic_DNA"/>
</dbReference>
<accession>A0A518EWN5</accession>
<dbReference type="PANTHER" id="PTHR43679:SF2">
    <property type="entry name" value="OCTANOYL-[GCVH]:PROTEIN N-OCTANOYLTRANSFERASE"/>
    <property type="match status" value="1"/>
</dbReference>
<name>A0A518EWN5_9BACT</name>
<dbReference type="OrthoDB" id="9774653at2"/>
<organism evidence="2 3">
    <name type="scientific">Saltatorellus ferox</name>
    <dbReference type="NCBI Taxonomy" id="2528018"/>
    <lineage>
        <taxon>Bacteria</taxon>
        <taxon>Pseudomonadati</taxon>
        <taxon>Planctomycetota</taxon>
        <taxon>Planctomycetia</taxon>
        <taxon>Planctomycetia incertae sedis</taxon>
        <taxon>Saltatorellus</taxon>
    </lineage>
</organism>
<dbReference type="SUPFAM" id="SSF55681">
    <property type="entry name" value="Class II aaRS and biotin synthetases"/>
    <property type="match status" value="1"/>
</dbReference>
<proteinExistence type="predicted"/>
<gene>
    <name evidence="2" type="primary">lipM</name>
    <name evidence="2" type="ORF">Poly30_40350</name>
</gene>
<dbReference type="PANTHER" id="PTHR43679">
    <property type="entry name" value="OCTANOYLTRANSFERASE LIPM-RELATED"/>
    <property type="match status" value="1"/>
</dbReference>
<evidence type="ECO:0000313" key="2">
    <source>
        <dbReference type="EMBL" id="QDV08488.1"/>
    </source>
</evidence>
<keyword evidence="3" id="KW-1185">Reference proteome</keyword>
<dbReference type="AlphaFoldDB" id="A0A518EWN5"/>
<dbReference type="Proteomes" id="UP000320390">
    <property type="component" value="Chromosome"/>
</dbReference>
<evidence type="ECO:0000313" key="3">
    <source>
        <dbReference type="Proteomes" id="UP000320390"/>
    </source>
</evidence>
<dbReference type="InterPro" id="IPR045864">
    <property type="entry name" value="aa-tRNA-synth_II/BPL/LPL"/>
</dbReference>
<dbReference type="RefSeq" id="WP_145201238.1">
    <property type="nucleotide sequence ID" value="NZ_CP036434.1"/>
</dbReference>
<dbReference type="Pfam" id="PF21948">
    <property type="entry name" value="LplA-B_cat"/>
    <property type="match status" value="1"/>
</dbReference>
<evidence type="ECO:0000259" key="1">
    <source>
        <dbReference type="PROSITE" id="PS51733"/>
    </source>
</evidence>
<dbReference type="EC" id="2.3.1.181" evidence="2"/>
<reference evidence="2 3" key="1">
    <citation type="submission" date="2019-02" db="EMBL/GenBank/DDBJ databases">
        <title>Deep-cultivation of Planctomycetes and their phenomic and genomic characterization uncovers novel biology.</title>
        <authorList>
            <person name="Wiegand S."/>
            <person name="Jogler M."/>
            <person name="Boedeker C."/>
            <person name="Pinto D."/>
            <person name="Vollmers J."/>
            <person name="Rivas-Marin E."/>
            <person name="Kohn T."/>
            <person name="Peeters S.H."/>
            <person name="Heuer A."/>
            <person name="Rast P."/>
            <person name="Oberbeckmann S."/>
            <person name="Bunk B."/>
            <person name="Jeske O."/>
            <person name="Meyerdierks A."/>
            <person name="Storesund J.E."/>
            <person name="Kallscheuer N."/>
            <person name="Luecker S."/>
            <person name="Lage O.M."/>
            <person name="Pohl T."/>
            <person name="Merkel B.J."/>
            <person name="Hornburger P."/>
            <person name="Mueller R.-W."/>
            <person name="Bruemmer F."/>
            <person name="Labrenz M."/>
            <person name="Spormann A.M."/>
            <person name="Op den Camp H."/>
            <person name="Overmann J."/>
            <person name="Amann R."/>
            <person name="Jetten M.S.M."/>
            <person name="Mascher T."/>
            <person name="Medema M.H."/>
            <person name="Devos D.P."/>
            <person name="Kaster A.-K."/>
            <person name="Ovreas L."/>
            <person name="Rohde M."/>
            <person name="Galperin M.Y."/>
            <person name="Jogler C."/>
        </authorList>
    </citation>
    <scope>NUCLEOTIDE SEQUENCE [LARGE SCALE GENOMIC DNA]</scope>
    <source>
        <strain evidence="2 3">Poly30</strain>
    </source>
</reference>
<keyword evidence="2" id="KW-0012">Acyltransferase</keyword>
<dbReference type="InterPro" id="IPR050664">
    <property type="entry name" value="Octanoyltrans_LipM/LipL"/>
</dbReference>